<gene>
    <name evidence="13" type="ORF">O6P33_00425</name>
</gene>
<dbReference type="GO" id="GO:0070069">
    <property type="term" value="C:cytochrome complex"/>
    <property type="evidence" value="ECO:0007669"/>
    <property type="project" value="UniProtKB-UniRule"/>
</dbReference>
<evidence type="ECO:0000256" key="7">
    <source>
        <dbReference type="ARBA" id="ARBA00022723"/>
    </source>
</evidence>
<feature type="transmembrane region" description="Helical" evidence="12">
    <location>
        <begin position="12"/>
        <end position="34"/>
    </location>
</feature>
<evidence type="ECO:0000313" key="13">
    <source>
        <dbReference type="EMBL" id="WBE25350.1"/>
    </source>
</evidence>
<dbReference type="GO" id="GO:0009055">
    <property type="term" value="F:electron transfer activity"/>
    <property type="evidence" value="ECO:0007669"/>
    <property type="project" value="UniProtKB-UniRule"/>
</dbReference>
<feature type="transmembrane region" description="Helical" evidence="12">
    <location>
        <begin position="407"/>
        <end position="429"/>
    </location>
</feature>
<dbReference type="GO" id="GO:0019646">
    <property type="term" value="P:aerobic electron transport chain"/>
    <property type="evidence" value="ECO:0007669"/>
    <property type="project" value="InterPro"/>
</dbReference>
<feature type="transmembrane region" description="Helical" evidence="12">
    <location>
        <begin position="186"/>
        <end position="207"/>
    </location>
</feature>
<comment type="subcellular location">
    <subcellularLocation>
        <location evidence="12">Cell inner membrane</location>
    </subcellularLocation>
    <subcellularLocation>
        <location evidence="1">Cell membrane</location>
        <topology evidence="1">Multi-pass membrane protein</topology>
    </subcellularLocation>
</comment>
<dbReference type="EMBL" id="CP114976">
    <property type="protein sequence ID" value="WBE25350.1"/>
    <property type="molecule type" value="Genomic_DNA"/>
</dbReference>
<feature type="transmembrane region" description="Helical" evidence="12">
    <location>
        <begin position="96"/>
        <end position="118"/>
    </location>
</feature>
<keyword evidence="9 12" id="KW-1133">Transmembrane helix</keyword>
<proteinExistence type="inferred from homology"/>
<evidence type="ECO:0000256" key="10">
    <source>
        <dbReference type="ARBA" id="ARBA00023004"/>
    </source>
</evidence>
<evidence type="ECO:0000313" key="14">
    <source>
        <dbReference type="Proteomes" id="UP001212189"/>
    </source>
</evidence>
<feature type="transmembrane region" description="Helical" evidence="12">
    <location>
        <begin position="320"/>
        <end position="349"/>
    </location>
</feature>
<dbReference type="GO" id="GO:0005886">
    <property type="term" value="C:plasma membrane"/>
    <property type="evidence" value="ECO:0007669"/>
    <property type="project" value="UniProtKB-SubCell"/>
</dbReference>
<dbReference type="PIRSF" id="PIRSF006446">
    <property type="entry name" value="Cyt_quinol_oxidase_1"/>
    <property type="match status" value="1"/>
</dbReference>
<dbReference type="AlphaFoldDB" id="A0AAE9VND5"/>
<feature type="transmembrane region" description="Helical" evidence="12">
    <location>
        <begin position="219"/>
        <end position="236"/>
    </location>
</feature>
<dbReference type="PANTHER" id="PTHR30365">
    <property type="entry name" value="CYTOCHROME D UBIQUINOL OXIDASE"/>
    <property type="match status" value="1"/>
</dbReference>
<evidence type="ECO:0000256" key="4">
    <source>
        <dbReference type="ARBA" id="ARBA00022475"/>
    </source>
</evidence>
<organism evidence="13 14">
    <name type="scientific">Denitrificimonas caeni</name>
    <dbReference type="NCBI Taxonomy" id="521720"/>
    <lineage>
        <taxon>Bacteria</taxon>
        <taxon>Pseudomonadati</taxon>
        <taxon>Pseudomonadota</taxon>
        <taxon>Gammaproteobacteria</taxon>
        <taxon>Pseudomonadales</taxon>
        <taxon>Pseudomonadaceae</taxon>
        <taxon>Denitrificimonas</taxon>
    </lineage>
</organism>
<evidence type="ECO:0000256" key="8">
    <source>
        <dbReference type="ARBA" id="ARBA00022982"/>
    </source>
</evidence>
<feature type="transmembrane region" description="Helical" evidence="12">
    <location>
        <begin position="55"/>
        <end position="76"/>
    </location>
</feature>
<keyword evidence="8 12" id="KW-0249">Electron transport</keyword>
<comment type="similarity">
    <text evidence="2 12">Belongs to the cytochrome ubiquinol oxidase subunit 1 family.</text>
</comment>
<dbReference type="KEGG" id="dce:O6P33_00425"/>
<reference evidence="13 14" key="1">
    <citation type="submission" date="2022-12" db="EMBL/GenBank/DDBJ databases">
        <title>Coexistence and Characterization of a Novel Tigecycline Resistance gene tet(X) variant and blaNDM-1 in a Pseudomonas caeni Isolate of Chicken Origin.</title>
        <authorList>
            <person name="Lu X."/>
            <person name="Zhang L."/>
            <person name="Li R."/>
            <person name="Wang Z."/>
        </authorList>
    </citation>
    <scope>NUCLEOTIDE SEQUENCE [LARGE SCALE GENOMIC DNA]</scope>
    <source>
        <strain evidence="13 14">CE14</strain>
    </source>
</reference>
<dbReference type="PANTHER" id="PTHR30365:SF14">
    <property type="entry name" value="CYTOCHROME BD MENAQUINOL OXIDASE SUBUNIT I-RELATED"/>
    <property type="match status" value="1"/>
</dbReference>
<dbReference type="Proteomes" id="UP001212189">
    <property type="component" value="Chromosome"/>
</dbReference>
<evidence type="ECO:0000256" key="5">
    <source>
        <dbReference type="ARBA" id="ARBA00022617"/>
    </source>
</evidence>
<sequence>MELDPVILSRLQFAFTISFHIVFPAFTIGLAAWITTLQGMWLYTDNEKYHDLVKFWIKVFAVSFGVGVVTGIIMTFQFGTNWSNYAEGVGNVVAPLIGYEVLTAFFLEATFLGLMLFGAGRVPRWLHFVACVIVVLGTTLSAFWILSANSWMQFPAGHEVRDGIAYPVDWLKIIFNPTFPTRLAHMLLAAYITTAFVVLAVGARWLLKGMAIENAKTMIRMALGILIVLVPIQAFVGDASGLNTLKYQPVKLAAMEAHWGEKDGTKGPIPWVLFAWPNEEQERNDFQVAIPYVGSLIFTHSLDGSIKGLKEFSPDLRPPIAIPFFAFRIMIAMWGVMMLTIITGGVLWWRKSLFHSERFLRFSRFIWPIGFVTILAGWYTTEVGRQPWVATGILRTVDAVSPASASAMLTSLLLLTSLYVVIYGAALYYMNRLINAGPDVAQDSSAFADHASPLRPMSAAQEAGRKAMRVED</sequence>
<dbReference type="InterPro" id="IPR002585">
    <property type="entry name" value="Cyt-d_ubiquinol_oxidase_su_1"/>
</dbReference>
<evidence type="ECO:0000256" key="12">
    <source>
        <dbReference type="PIRNR" id="PIRNR006446"/>
    </source>
</evidence>
<dbReference type="GO" id="GO:0016682">
    <property type="term" value="F:oxidoreductase activity, acting on diphenols and related substances as donors, oxygen as acceptor"/>
    <property type="evidence" value="ECO:0007669"/>
    <property type="project" value="TreeGrafter"/>
</dbReference>
<dbReference type="GO" id="GO:0046872">
    <property type="term" value="F:metal ion binding"/>
    <property type="evidence" value="ECO:0007669"/>
    <property type="project" value="UniProtKB-UniRule"/>
</dbReference>
<name>A0AAE9VND5_9GAMM</name>
<evidence type="ECO:0000256" key="3">
    <source>
        <dbReference type="ARBA" id="ARBA00022448"/>
    </source>
</evidence>
<feature type="transmembrane region" description="Helical" evidence="12">
    <location>
        <begin position="125"/>
        <end position="146"/>
    </location>
</feature>
<dbReference type="GO" id="GO:0020037">
    <property type="term" value="F:heme binding"/>
    <property type="evidence" value="ECO:0007669"/>
    <property type="project" value="TreeGrafter"/>
</dbReference>
<evidence type="ECO:0000256" key="2">
    <source>
        <dbReference type="ARBA" id="ARBA00009819"/>
    </source>
</evidence>
<keyword evidence="5 12" id="KW-0349">Heme</keyword>
<accession>A0AAE9VND5</accession>
<keyword evidence="11 12" id="KW-0472">Membrane</keyword>
<dbReference type="RefSeq" id="WP_269818296.1">
    <property type="nucleotide sequence ID" value="NZ_CP114976.1"/>
</dbReference>
<keyword evidence="7 12" id="KW-0479">Metal-binding</keyword>
<evidence type="ECO:0000256" key="6">
    <source>
        <dbReference type="ARBA" id="ARBA00022692"/>
    </source>
</evidence>
<keyword evidence="14" id="KW-1185">Reference proteome</keyword>
<evidence type="ECO:0000256" key="1">
    <source>
        <dbReference type="ARBA" id="ARBA00004651"/>
    </source>
</evidence>
<feature type="transmembrane region" description="Helical" evidence="12">
    <location>
        <begin position="361"/>
        <end position="379"/>
    </location>
</feature>
<keyword evidence="3 12" id="KW-0813">Transport</keyword>
<keyword evidence="4 12" id="KW-1003">Cell membrane</keyword>
<evidence type="ECO:0000256" key="11">
    <source>
        <dbReference type="ARBA" id="ARBA00023136"/>
    </source>
</evidence>
<keyword evidence="6 12" id="KW-0812">Transmembrane</keyword>
<evidence type="ECO:0000256" key="9">
    <source>
        <dbReference type="ARBA" id="ARBA00022989"/>
    </source>
</evidence>
<protein>
    <submittedName>
        <fullName evidence="13">Cytochrome ubiquinol oxidase subunit I</fullName>
    </submittedName>
</protein>
<dbReference type="Pfam" id="PF01654">
    <property type="entry name" value="Cyt_bd_oxida_I"/>
    <property type="match status" value="1"/>
</dbReference>
<keyword evidence="10 12" id="KW-0408">Iron</keyword>